<keyword evidence="5" id="KW-0472">Membrane</keyword>
<dbReference type="InterPro" id="IPR056833">
    <property type="entry name" value="ARM_TT21_N"/>
</dbReference>
<dbReference type="FunFam" id="1.25.40.10:FF:002035">
    <property type="entry name" value="Tetratricopeptide repeat domain 21B"/>
    <property type="match status" value="1"/>
</dbReference>
<dbReference type="Proteomes" id="UP000008672">
    <property type="component" value="Unassembled WGS sequence"/>
</dbReference>
<feature type="repeat" description="TPR" evidence="4">
    <location>
        <begin position="934"/>
        <end position="967"/>
    </location>
</feature>
<dbReference type="FunFam" id="1.25.40.10:FF:000219">
    <property type="entry name" value="Tetratricopeptide repeat domain 21B"/>
    <property type="match status" value="1"/>
</dbReference>
<dbReference type="PROSITE" id="PS50005">
    <property type="entry name" value="TPR"/>
    <property type="match status" value="4"/>
</dbReference>
<dbReference type="InterPro" id="IPR056834">
    <property type="entry name" value="ARM_TT21_C"/>
</dbReference>
<dbReference type="InterPro" id="IPR056835">
    <property type="entry name" value="ARM_TT21_5th"/>
</dbReference>
<dbReference type="InterPro" id="IPR056832">
    <property type="entry name" value="ARM_TT21_2nd"/>
</dbReference>
<feature type="domain" description="Tetratricopeptide repeat protein 21A/21B C-terminal ARM" evidence="8">
    <location>
        <begin position="1086"/>
        <end position="1294"/>
    </location>
</feature>
<dbReference type="Pfam" id="PF25060">
    <property type="entry name" value="ARM_TT21_2nd"/>
    <property type="match status" value="1"/>
</dbReference>
<protein>
    <submittedName>
        <fullName evidence="11">Tetratricopeptide repeat domain 21A</fullName>
    </submittedName>
</protein>
<dbReference type="PANTHER" id="PTHR14699:SF2">
    <property type="entry name" value="TETRATRICOPEPTIDE REPEAT PROTEIN 21A"/>
    <property type="match status" value="1"/>
</dbReference>
<organism evidence="11 12">
    <name type="scientific">Latimeria chalumnae</name>
    <name type="common">Coelacanth</name>
    <dbReference type="NCBI Taxonomy" id="7897"/>
    <lineage>
        <taxon>Eukaryota</taxon>
        <taxon>Metazoa</taxon>
        <taxon>Chordata</taxon>
        <taxon>Craniata</taxon>
        <taxon>Vertebrata</taxon>
        <taxon>Euteleostomi</taxon>
        <taxon>Coelacanthiformes</taxon>
        <taxon>Coelacanthidae</taxon>
        <taxon>Latimeria</taxon>
    </lineage>
</organism>
<evidence type="ECO:0000256" key="4">
    <source>
        <dbReference type="PROSITE-ProRule" id="PRU00339"/>
    </source>
</evidence>
<dbReference type="SUPFAM" id="SSF48452">
    <property type="entry name" value="TPR-like"/>
    <property type="match status" value="4"/>
</dbReference>
<keyword evidence="12" id="KW-1185">Reference proteome</keyword>
<evidence type="ECO:0000256" key="1">
    <source>
        <dbReference type="ARBA" id="ARBA00010935"/>
    </source>
</evidence>
<dbReference type="EMBL" id="AFYH01152145">
    <property type="status" value="NOT_ANNOTATED_CDS"/>
    <property type="molecule type" value="Genomic_DNA"/>
</dbReference>
<keyword evidence="2" id="KW-0677">Repeat</keyword>
<dbReference type="EMBL" id="AFYH01152141">
    <property type="status" value="NOT_ANNOTATED_CDS"/>
    <property type="molecule type" value="Genomic_DNA"/>
</dbReference>
<proteinExistence type="inferred from homology"/>
<reference evidence="11" key="3">
    <citation type="submission" date="2025-09" db="UniProtKB">
        <authorList>
            <consortium name="Ensembl"/>
        </authorList>
    </citation>
    <scope>IDENTIFICATION</scope>
</reference>
<dbReference type="GO" id="GO:0061512">
    <property type="term" value="P:protein localization to cilium"/>
    <property type="evidence" value="ECO:0007669"/>
    <property type="project" value="TreeGrafter"/>
</dbReference>
<dbReference type="EMBL" id="AFYH01152142">
    <property type="status" value="NOT_ANNOTATED_CDS"/>
    <property type="molecule type" value="Genomic_DNA"/>
</dbReference>
<feature type="domain" description="Tetratricopeptide repeat protein 21A/21B fourth ARM" evidence="10">
    <location>
        <begin position="739"/>
        <end position="893"/>
    </location>
</feature>
<feature type="domain" description="Tetratricopeptide repeat protein 21A/21B second ARM" evidence="6">
    <location>
        <begin position="424"/>
        <end position="521"/>
    </location>
</feature>
<keyword evidence="5" id="KW-0812">Transmembrane</keyword>
<dbReference type="Pfam" id="PF25064">
    <property type="entry name" value="ARM_TT21_5th"/>
    <property type="match status" value="1"/>
</dbReference>
<dbReference type="HOGENOM" id="CLU_006149_0_0_1"/>
<dbReference type="Pfam" id="PF25062">
    <property type="entry name" value="ARM_TT21_N"/>
    <property type="match status" value="1"/>
</dbReference>
<dbReference type="EMBL" id="AFYH01152140">
    <property type="status" value="NOT_ANNOTATED_CDS"/>
    <property type="molecule type" value="Genomic_DNA"/>
</dbReference>
<dbReference type="Ensembl" id="ENSLACT00000012394.1">
    <property type="protein sequence ID" value="ENSLACP00000012301.1"/>
    <property type="gene ID" value="ENSLACG00000010830.1"/>
</dbReference>
<evidence type="ECO:0000256" key="2">
    <source>
        <dbReference type="ARBA" id="ARBA00022737"/>
    </source>
</evidence>
<dbReference type="InParanoid" id="H3ARN0"/>
<dbReference type="SMART" id="SM00028">
    <property type="entry name" value="TPR"/>
    <property type="match status" value="15"/>
</dbReference>
<evidence type="ECO:0000259" key="10">
    <source>
        <dbReference type="Pfam" id="PF25068"/>
    </source>
</evidence>
<evidence type="ECO:0000259" key="8">
    <source>
        <dbReference type="Pfam" id="PF25063"/>
    </source>
</evidence>
<dbReference type="Pfam" id="PF25068">
    <property type="entry name" value="ARM_TT21_4th"/>
    <property type="match status" value="1"/>
</dbReference>
<feature type="repeat" description="TPR" evidence="4">
    <location>
        <begin position="703"/>
        <end position="736"/>
    </location>
</feature>
<feature type="repeat" description="TPR" evidence="4">
    <location>
        <begin position="737"/>
        <end position="770"/>
    </location>
</feature>
<dbReference type="GO" id="GO:0030991">
    <property type="term" value="C:intraciliary transport particle A"/>
    <property type="evidence" value="ECO:0007669"/>
    <property type="project" value="TreeGrafter"/>
</dbReference>
<dbReference type="Pfam" id="PF07719">
    <property type="entry name" value="TPR_2"/>
    <property type="match status" value="1"/>
</dbReference>
<comment type="similarity">
    <text evidence="1">Belongs to the TTC21 family.</text>
</comment>
<dbReference type="GO" id="GO:0035721">
    <property type="term" value="P:intraciliary retrograde transport"/>
    <property type="evidence" value="ECO:0007669"/>
    <property type="project" value="TreeGrafter"/>
</dbReference>
<evidence type="ECO:0000313" key="12">
    <source>
        <dbReference type="Proteomes" id="UP000008672"/>
    </source>
</evidence>
<dbReference type="InterPro" id="IPR056836">
    <property type="entry name" value="ARM_TT21_4th"/>
</dbReference>
<keyword evidence="5" id="KW-1133">Transmembrane helix</keyword>
<dbReference type="InterPro" id="IPR013105">
    <property type="entry name" value="TPR_2"/>
</dbReference>
<dbReference type="EMBL" id="AFYH01152144">
    <property type="status" value="NOT_ANNOTATED_CDS"/>
    <property type="molecule type" value="Genomic_DNA"/>
</dbReference>
<evidence type="ECO:0000313" key="11">
    <source>
        <dbReference type="Ensembl" id="ENSLACP00000012301.1"/>
    </source>
</evidence>
<dbReference type="Pfam" id="PF25058">
    <property type="entry name" value="ARM_TT21"/>
    <property type="match status" value="1"/>
</dbReference>
<dbReference type="Pfam" id="PF25063">
    <property type="entry name" value="ARM_TT21_C"/>
    <property type="match status" value="1"/>
</dbReference>
<feature type="domain" description="Tetratricopeptide repeat protein 21A/21B fifth ARM repeats" evidence="9">
    <location>
        <begin position="934"/>
        <end position="1050"/>
    </location>
</feature>
<feature type="transmembrane region" description="Helical" evidence="5">
    <location>
        <begin position="343"/>
        <end position="368"/>
    </location>
</feature>
<dbReference type="FunFam" id="1.25.40.10:FF:000197">
    <property type="entry name" value="Tetratricopeptide repeat domain 21B"/>
    <property type="match status" value="1"/>
</dbReference>
<dbReference type="STRING" id="7897.ENSLACP00000012301"/>
<dbReference type="eggNOG" id="ENOG502QQAB">
    <property type="taxonomic scope" value="Eukaryota"/>
</dbReference>
<feature type="domain" description="Tetratricopeptide repeat protein 21A/21B N-terminal ARM repeat" evidence="7">
    <location>
        <begin position="12"/>
        <end position="234"/>
    </location>
</feature>
<sequence>VRSGTSKLKAAITYYCQEKYYHHMQDVANEGLKKYTNDPVLLFFRAFGFLVEDRTQEAIRELEAIKDNVDISLCCILALIYAHRKSETVDRDAVLQLEGRLKESRKTAGDKALYYAAMFLWLLGRNIKAKEYIDRMLKISNSCSQGLILKGWVDLTSDKELAVKKSLKYLEEGVQDSKDMFGLMGKVKYFMMQQSYAGALEVVNQIVVALPSFFPALILKMKLFLAQQDLEQALEVTHRILQRDGTNIDALLMLTVHSLSREGNMKKVGILRDHHTSCLCSCFHCAGCSVVKLFFFPFVLGHQVGFIIKLFLNPLPNPDWPSYLQRIRLFIENTNLKRYLIHYAFFLMCVRIWPAILIALLLILLYPYHSLTYQVTILFLKDVEFFVGPPSAHLQVSCVLKKKEVLYSNAFGCYPQETNNIFHLNNASCVCVCEYICNTEREPRAPGESVSPMLKHSAMILDPVLKASPSNAEALYLMAKTKYLSVGELESVSNILQRYLELDPSSANAHLLMAQVHLSQGNVKQCSQSLELGVSHNFQVREHPLYHLIKARALKKLGAITEAIKTLRMVMSLPGMRKSGTRGKVRGTSAAINTSDRVSVYLELAEALRLNGEQHEATKVIQDAINEFTGTPEEIRITIANVDLALYKEDVDTALSMLRNIQPNNPYYAEARQKMAHIYLHKRKDKRLYIGSYRELYEHMPSPHTSLLLGDAYMNVQEPEKAIEVYEQALKKNPKDATLASKIGQALVKTHQYSKAINYYEAALKISRQDILCYDLADLLLKLKQFDKAEKVLKQVLEHDFVVNDLPAMMNDIKYLMLLAKVHSNRNKTEDALNALNKAYELQTRVLKRLPLEQPEIIPAQKQSASLICSQFAQQCVEKKDYEKAARYYKEALVHSEANSELMLELAQLYMTQGDLDSCEHQCSMILNNDQDNEKAAMMMAGLLFRKQEYEQAILHYRQLLTKVPDNFSVLASLIDLLRRAGKLDEAPAILEMIAKKTSRSVLEPGYNYCKGLYFWHMGQTNEALKHFNKSRKDSDWGQNAIYNMIQICLNPDNDTIGGEVFENLEEGSSSSSTEKQESEQLAIRTAEKLLKEFHPTSKWGQEQLSLMQNSCLMATKEKLNVEMALTAFTEMASAEKDHVPSLLAMAQAYMILKQTPKARNQLKRITKMNWSMTEAEELEKSWLLLADIYIKAGKYDIAIDLLKRCLQYNKSCCKAYEYLGFMMEKEQSYKDAATNYEMAWKYSNQANPAIGFKLAFNYLKAKRYIETIDVCHKVLNDYPSYPKIKNEILEKAQGSLRP</sequence>
<dbReference type="EMBL" id="AFYH01152143">
    <property type="status" value="NOT_ANNOTATED_CDS"/>
    <property type="molecule type" value="Genomic_DNA"/>
</dbReference>
<accession>H3ARN0</accession>
<dbReference type="InterPro" id="IPR019734">
    <property type="entry name" value="TPR_rpt"/>
</dbReference>
<dbReference type="Gene3D" id="1.25.40.10">
    <property type="entry name" value="Tetratricopeptide repeat domain"/>
    <property type="match status" value="6"/>
</dbReference>
<evidence type="ECO:0000259" key="6">
    <source>
        <dbReference type="Pfam" id="PF25060"/>
    </source>
</evidence>
<dbReference type="InterPro" id="IPR040364">
    <property type="entry name" value="TTC21A/TTC21B"/>
</dbReference>
<dbReference type="OMA" id="QCPCLAG"/>
<name>H3ARN0_LATCH</name>
<dbReference type="GeneTree" id="ENSGT00390000005979"/>
<reference evidence="11" key="2">
    <citation type="submission" date="2025-08" db="UniProtKB">
        <authorList>
            <consortium name="Ensembl"/>
        </authorList>
    </citation>
    <scope>IDENTIFICATION</scope>
</reference>
<evidence type="ECO:0000259" key="9">
    <source>
        <dbReference type="Pfam" id="PF25064"/>
    </source>
</evidence>
<evidence type="ECO:0000256" key="3">
    <source>
        <dbReference type="ARBA" id="ARBA00022803"/>
    </source>
</evidence>
<dbReference type="InterPro" id="IPR011990">
    <property type="entry name" value="TPR-like_helical_dom_sf"/>
</dbReference>
<dbReference type="PANTHER" id="PTHR14699">
    <property type="entry name" value="STI2 PROTEIN-RELATED"/>
    <property type="match status" value="1"/>
</dbReference>
<gene>
    <name evidence="11" type="primary">TTC21A</name>
</gene>
<dbReference type="GO" id="GO:0005929">
    <property type="term" value="C:cilium"/>
    <property type="evidence" value="ECO:0007669"/>
    <property type="project" value="GOC"/>
</dbReference>
<dbReference type="EMBL" id="AFYH01152147">
    <property type="status" value="NOT_ANNOTATED_CDS"/>
    <property type="molecule type" value="Genomic_DNA"/>
</dbReference>
<reference evidence="12" key="1">
    <citation type="submission" date="2011-08" db="EMBL/GenBank/DDBJ databases">
        <title>The draft genome of Latimeria chalumnae.</title>
        <authorList>
            <person name="Di Palma F."/>
            <person name="Alfoldi J."/>
            <person name="Johnson J."/>
            <person name="Berlin A."/>
            <person name="Gnerre S."/>
            <person name="Jaffe D."/>
            <person name="MacCallum I."/>
            <person name="Young S."/>
            <person name="Walker B.J."/>
            <person name="Lander E."/>
            <person name="Lindblad-Toh K."/>
        </authorList>
    </citation>
    <scope>NUCLEOTIDE SEQUENCE [LARGE SCALE GENOMIC DNA]</scope>
    <source>
        <strain evidence="12">Wild caught</strain>
    </source>
</reference>
<feature type="repeat" description="TPR" evidence="4">
    <location>
        <begin position="1180"/>
        <end position="1213"/>
    </location>
</feature>
<keyword evidence="3 4" id="KW-0802">TPR repeat</keyword>
<dbReference type="EMBL" id="AFYH01152146">
    <property type="status" value="NOT_ANNOTATED_CDS"/>
    <property type="molecule type" value="Genomic_DNA"/>
</dbReference>
<evidence type="ECO:0000259" key="7">
    <source>
        <dbReference type="Pfam" id="PF25062"/>
    </source>
</evidence>
<evidence type="ECO:0000256" key="5">
    <source>
        <dbReference type="SAM" id="Phobius"/>
    </source>
</evidence>